<accession>A0A5K1JYH2</accession>
<keyword evidence="7" id="KW-0378">Hydrolase</keyword>
<dbReference type="AlphaFoldDB" id="A0A5K1JYH2"/>
<evidence type="ECO:0000256" key="6">
    <source>
        <dbReference type="SAM" id="Phobius"/>
    </source>
</evidence>
<evidence type="ECO:0000256" key="1">
    <source>
        <dbReference type="ARBA" id="ARBA00004141"/>
    </source>
</evidence>
<evidence type="ECO:0000256" key="2">
    <source>
        <dbReference type="ARBA" id="ARBA00005587"/>
    </source>
</evidence>
<dbReference type="InterPro" id="IPR000791">
    <property type="entry name" value="Gpr1/Fun34/SatP-like"/>
</dbReference>
<name>A0A5K1JYH2_9APHY</name>
<feature type="transmembrane region" description="Helical" evidence="6">
    <location>
        <begin position="51"/>
        <end position="72"/>
    </location>
</feature>
<dbReference type="InterPro" id="IPR051633">
    <property type="entry name" value="AceTr"/>
</dbReference>
<evidence type="ECO:0000256" key="5">
    <source>
        <dbReference type="ARBA" id="ARBA00023136"/>
    </source>
</evidence>
<comment type="similarity">
    <text evidence="2">Belongs to the acetate uptake transporter (AceTr) (TC 2.A.96) family.</text>
</comment>
<keyword evidence="5 6" id="KW-0472">Membrane</keyword>
<organism evidence="7">
    <name type="scientific">Ganoderma boninense</name>
    <dbReference type="NCBI Taxonomy" id="34458"/>
    <lineage>
        <taxon>Eukaryota</taxon>
        <taxon>Fungi</taxon>
        <taxon>Dikarya</taxon>
        <taxon>Basidiomycota</taxon>
        <taxon>Agaricomycotina</taxon>
        <taxon>Agaricomycetes</taxon>
        <taxon>Polyporales</taxon>
        <taxon>Polyporaceae</taxon>
        <taxon>Ganoderma</taxon>
    </lineage>
</organism>
<keyword evidence="3 6" id="KW-0812">Transmembrane</keyword>
<dbReference type="GO" id="GO:0005886">
    <property type="term" value="C:plasma membrane"/>
    <property type="evidence" value="ECO:0007669"/>
    <property type="project" value="TreeGrafter"/>
</dbReference>
<dbReference type="EMBL" id="LR726352">
    <property type="protein sequence ID" value="VWO97496.1"/>
    <property type="molecule type" value="Genomic_DNA"/>
</dbReference>
<dbReference type="PANTHER" id="PTHR31123:SF1">
    <property type="entry name" value="ACCUMULATION OF DYADS PROTEIN 2-RELATED"/>
    <property type="match status" value="1"/>
</dbReference>
<dbReference type="GO" id="GO:0004725">
    <property type="term" value="F:protein tyrosine phosphatase activity"/>
    <property type="evidence" value="ECO:0007669"/>
    <property type="project" value="UniProtKB-EC"/>
</dbReference>
<dbReference type="Pfam" id="PF01184">
    <property type="entry name" value="Gpr1_Fun34_YaaH"/>
    <property type="match status" value="1"/>
</dbReference>
<keyword evidence="4 6" id="KW-1133">Transmembrane helix</keyword>
<comment type="subcellular location">
    <subcellularLocation>
        <location evidence="1">Membrane</location>
        <topology evidence="1">Multi-pass membrane protein</topology>
    </subcellularLocation>
</comment>
<reference evidence="7" key="1">
    <citation type="submission" date="2019-10" db="EMBL/GenBank/DDBJ databases">
        <authorList>
            <person name="Nor Muhammad N."/>
        </authorList>
    </citation>
    <scope>NUCLEOTIDE SEQUENCE</scope>
</reference>
<sequence length="125" mass="13354">MARLASLSQPRRDNRTGRHRLHLHIRLSSSAVALTDCGSPLFSIGSLRKNIGLIALFLFLTTTFGLLGAGKFSKDNSVALTKGGGALGIITAMIAFYVGLAELLSDRSSSWFVLPLGQIPKGRVD</sequence>
<proteinExistence type="inferred from homology"/>
<evidence type="ECO:0000313" key="7">
    <source>
        <dbReference type="EMBL" id="VWO97496.1"/>
    </source>
</evidence>
<dbReference type="EC" id="3.1.3.48" evidence="7"/>
<protein>
    <submittedName>
        <fullName evidence="7">Protein-tyrosine-phosphatase (EC)</fullName>
        <ecNumber evidence="7">3.1.3.48</ecNumber>
    </submittedName>
</protein>
<gene>
    <name evidence="7" type="primary">H6VMG0</name>
</gene>
<evidence type="ECO:0000256" key="3">
    <source>
        <dbReference type="ARBA" id="ARBA00022692"/>
    </source>
</evidence>
<evidence type="ECO:0000256" key="4">
    <source>
        <dbReference type="ARBA" id="ARBA00022989"/>
    </source>
</evidence>
<dbReference type="PANTHER" id="PTHR31123">
    <property type="entry name" value="ACCUMULATION OF DYADS PROTEIN 2-RELATED"/>
    <property type="match status" value="1"/>
</dbReference>
<dbReference type="GO" id="GO:0015123">
    <property type="term" value="F:acetate transmembrane transporter activity"/>
    <property type="evidence" value="ECO:0007669"/>
    <property type="project" value="TreeGrafter"/>
</dbReference>
<feature type="transmembrane region" description="Helical" evidence="6">
    <location>
        <begin position="84"/>
        <end position="104"/>
    </location>
</feature>